<evidence type="ECO:0000313" key="2">
    <source>
        <dbReference type="Proteomes" id="UP000228934"/>
    </source>
</evidence>
<dbReference type="AlphaFoldDB" id="A0A2G9QD30"/>
<gene>
    <name evidence="1" type="ORF">AB205_0082380</name>
</gene>
<accession>A0A2G9QD30</accession>
<reference evidence="2" key="1">
    <citation type="journal article" date="2017" name="Nat. Commun.">
        <title>The North American bullfrog draft genome provides insight into hormonal regulation of long noncoding RNA.</title>
        <authorList>
            <person name="Hammond S.A."/>
            <person name="Warren R.L."/>
            <person name="Vandervalk B.P."/>
            <person name="Kucuk E."/>
            <person name="Khan H."/>
            <person name="Gibb E.A."/>
            <person name="Pandoh P."/>
            <person name="Kirk H."/>
            <person name="Zhao Y."/>
            <person name="Jones M."/>
            <person name="Mungall A.J."/>
            <person name="Coope R."/>
            <person name="Pleasance S."/>
            <person name="Moore R.A."/>
            <person name="Holt R.A."/>
            <person name="Round J.M."/>
            <person name="Ohora S."/>
            <person name="Walle B.V."/>
            <person name="Veldhoen N."/>
            <person name="Helbing C.C."/>
            <person name="Birol I."/>
        </authorList>
    </citation>
    <scope>NUCLEOTIDE SEQUENCE [LARGE SCALE GENOMIC DNA]</scope>
</reference>
<organism evidence="1 2">
    <name type="scientific">Aquarana catesbeiana</name>
    <name type="common">American bullfrog</name>
    <name type="synonym">Rana catesbeiana</name>
    <dbReference type="NCBI Taxonomy" id="8400"/>
    <lineage>
        <taxon>Eukaryota</taxon>
        <taxon>Metazoa</taxon>
        <taxon>Chordata</taxon>
        <taxon>Craniata</taxon>
        <taxon>Vertebrata</taxon>
        <taxon>Euteleostomi</taxon>
        <taxon>Amphibia</taxon>
        <taxon>Batrachia</taxon>
        <taxon>Anura</taxon>
        <taxon>Neobatrachia</taxon>
        <taxon>Ranoidea</taxon>
        <taxon>Ranidae</taxon>
        <taxon>Aquarana</taxon>
    </lineage>
</organism>
<protein>
    <submittedName>
        <fullName evidence="1">Uncharacterized protein</fullName>
    </submittedName>
</protein>
<evidence type="ECO:0000313" key="1">
    <source>
        <dbReference type="EMBL" id="PIO13514.1"/>
    </source>
</evidence>
<keyword evidence="2" id="KW-1185">Reference proteome</keyword>
<proteinExistence type="predicted"/>
<name>A0A2G9QD30_AQUCT</name>
<sequence>MYYTDATLFKCNFLLFLLCLRLDMVKRKRVTFSLSERLASSPLKRLTGKRTAILLAQIPLIGPFMTI</sequence>
<dbReference type="Proteomes" id="UP000228934">
    <property type="component" value="Unassembled WGS sequence"/>
</dbReference>
<dbReference type="EMBL" id="KZ059740">
    <property type="protein sequence ID" value="PIO13514.1"/>
    <property type="molecule type" value="Genomic_DNA"/>
</dbReference>